<dbReference type="Gene3D" id="3.30.420.130">
    <property type="entry name" value="Dinitrogenase iron-molybdenum cofactor biosynthesis domain"/>
    <property type="match status" value="1"/>
</dbReference>
<protein>
    <recommendedName>
        <fullName evidence="1">Dinitrogenase iron-molybdenum cofactor biosynthesis domain-containing protein</fullName>
    </recommendedName>
</protein>
<dbReference type="AlphaFoldDB" id="A0A919S3W5"/>
<dbReference type="InterPro" id="IPR036105">
    <property type="entry name" value="DiNase_FeMo-co_biosyn_sf"/>
</dbReference>
<dbReference type="PANTHER" id="PTHR33937">
    <property type="entry name" value="IRON-MOLYBDENUM PROTEIN-RELATED-RELATED"/>
    <property type="match status" value="1"/>
</dbReference>
<evidence type="ECO:0000313" key="2">
    <source>
        <dbReference type="EMBL" id="GIM30143.1"/>
    </source>
</evidence>
<proteinExistence type="predicted"/>
<dbReference type="EMBL" id="BOPZ01000028">
    <property type="protein sequence ID" value="GIM30143.1"/>
    <property type="molecule type" value="Genomic_DNA"/>
</dbReference>
<dbReference type="SUPFAM" id="SSF53146">
    <property type="entry name" value="Nitrogenase accessory factor-like"/>
    <property type="match status" value="1"/>
</dbReference>
<dbReference type="InterPro" id="IPR003731">
    <property type="entry name" value="Di-Nase_FeMo-co_biosynth"/>
</dbReference>
<comment type="caution">
    <text evidence="2">The sequence shown here is derived from an EMBL/GenBank/DDBJ whole genome shotgun (WGS) entry which is preliminary data.</text>
</comment>
<dbReference type="InterPro" id="IPR051840">
    <property type="entry name" value="NifX/NifY_domain"/>
</dbReference>
<keyword evidence="3" id="KW-1185">Reference proteome</keyword>
<evidence type="ECO:0000313" key="3">
    <source>
        <dbReference type="Proteomes" id="UP000679179"/>
    </source>
</evidence>
<organism evidence="2 3">
    <name type="scientific">Clostridium polyendosporum</name>
    <dbReference type="NCBI Taxonomy" id="69208"/>
    <lineage>
        <taxon>Bacteria</taxon>
        <taxon>Bacillati</taxon>
        <taxon>Bacillota</taxon>
        <taxon>Clostridia</taxon>
        <taxon>Eubacteriales</taxon>
        <taxon>Clostridiaceae</taxon>
        <taxon>Clostridium</taxon>
    </lineage>
</organism>
<dbReference type="Proteomes" id="UP000679179">
    <property type="component" value="Unassembled WGS sequence"/>
</dbReference>
<evidence type="ECO:0000259" key="1">
    <source>
        <dbReference type="Pfam" id="PF02579"/>
    </source>
</evidence>
<reference evidence="2" key="1">
    <citation type="submission" date="2021-03" db="EMBL/GenBank/DDBJ databases">
        <title>Taxonomic study of Clostridium polyendosporum from meadow-gley soil under rice.</title>
        <authorList>
            <person name="Kobayashi H."/>
            <person name="Tanizawa Y."/>
            <person name="Yagura M."/>
        </authorList>
    </citation>
    <scope>NUCLEOTIDE SEQUENCE</scope>
    <source>
        <strain evidence="2">JCM 30710</strain>
    </source>
</reference>
<feature type="domain" description="Dinitrogenase iron-molybdenum cofactor biosynthesis" evidence="1">
    <location>
        <begin position="11"/>
        <end position="105"/>
    </location>
</feature>
<accession>A0A919S3W5</accession>
<dbReference type="Pfam" id="PF02579">
    <property type="entry name" value="Nitro_FeMo-Co"/>
    <property type="match status" value="1"/>
</dbReference>
<gene>
    <name evidence="2" type="ORF">CPJCM30710_28090</name>
</gene>
<dbReference type="RefSeq" id="WP_212904822.1">
    <property type="nucleotide sequence ID" value="NZ_BOPZ01000028.1"/>
</dbReference>
<name>A0A919S3W5_9CLOT</name>
<dbReference type="PANTHER" id="PTHR33937:SF2">
    <property type="entry name" value="DINITROGENASE IRON-MOLYBDENUM COFACTOR BIOSYNTHESIS DOMAIN-CONTAINING PROTEIN"/>
    <property type="match status" value="1"/>
</dbReference>
<sequence length="122" mass="13518">MKPRIAVASSDGKVVNKHFGNTNKFLVFEVDNKGVNFIEVRDATPCCSFGEHSEISLKKTIELISDCKAVVASQIGGGAAEMLAQKGIRAFIERDFIPEALNRVISSNRFKYLLKKLEKEIT</sequence>